<dbReference type="WBParaSite" id="Hba_20889">
    <property type="protein sequence ID" value="Hba_20889"/>
    <property type="gene ID" value="Hba_20889"/>
</dbReference>
<proteinExistence type="predicted"/>
<feature type="compositionally biased region" description="Polar residues" evidence="1">
    <location>
        <begin position="71"/>
        <end position="94"/>
    </location>
</feature>
<dbReference type="AlphaFoldDB" id="A0A1I7XT17"/>
<protein>
    <submittedName>
        <fullName evidence="3">Uncharacterized protein</fullName>
    </submittedName>
</protein>
<feature type="region of interest" description="Disordered" evidence="1">
    <location>
        <begin position="30"/>
        <end position="144"/>
    </location>
</feature>
<evidence type="ECO:0000313" key="3">
    <source>
        <dbReference type="WBParaSite" id="Hba_20889"/>
    </source>
</evidence>
<organism evidence="2 3">
    <name type="scientific">Heterorhabditis bacteriophora</name>
    <name type="common">Entomopathogenic nematode worm</name>
    <dbReference type="NCBI Taxonomy" id="37862"/>
    <lineage>
        <taxon>Eukaryota</taxon>
        <taxon>Metazoa</taxon>
        <taxon>Ecdysozoa</taxon>
        <taxon>Nematoda</taxon>
        <taxon>Chromadorea</taxon>
        <taxon>Rhabditida</taxon>
        <taxon>Rhabditina</taxon>
        <taxon>Rhabditomorpha</taxon>
        <taxon>Strongyloidea</taxon>
        <taxon>Heterorhabditidae</taxon>
        <taxon>Heterorhabditis</taxon>
    </lineage>
</organism>
<accession>A0A1I7XT17</accession>
<keyword evidence="2" id="KW-1185">Reference proteome</keyword>
<reference evidence="3" key="1">
    <citation type="submission" date="2016-11" db="UniProtKB">
        <authorList>
            <consortium name="WormBaseParasite"/>
        </authorList>
    </citation>
    <scope>IDENTIFICATION</scope>
</reference>
<dbReference type="Proteomes" id="UP000095283">
    <property type="component" value="Unplaced"/>
</dbReference>
<evidence type="ECO:0000313" key="2">
    <source>
        <dbReference type="Proteomes" id="UP000095283"/>
    </source>
</evidence>
<evidence type="ECO:0000256" key="1">
    <source>
        <dbReference type="SAM" id="MobiDB-lite"/>
    </source>
</evidence>
<sequence>MEYEWALKVCYGTIQGSHDVMCDTLSTTERHTRMNSSANRKESDSQDKPTMAVKGIAAPTSRITKAREQKVNQTDNAEVTQESSESNKTINSPTVGVVSPMLNQNRTLDAEASSPNGSPNAVDCQPSSSKTEEKKKPPVPSRACSRLETTFDREVSTTHVPAMAPIRQPPAYHQLIQEGKINGDLLGESFF</sequence>
<feature type="compositionally biased region" description="Polar residues" evidence="1">
    <location>
        <begin position="101"/>
        <end position="119"/>
    </location>
</feature>
<name>A0A1I7XT17_HETBA</name>